<evidence type="ECO:0008006" key="3">
    <source>
        <dbReference type="Google" id="ProtNLM"/>
    </source>
</evidence>
<reference evidence="1 2" key="1">
    <citation type="submission" date="2018-01" db="EMBL/GenBank/DDBJ databases">
        <title>Harnessing the power of phylogenomics to disentangle the directionality and signatures of interkingdom host jumping in the parasitic fungal genus Tolypocladium.</title>
        <authorList>
            <person name="Quandt C.A."/>
            <person name="Patterson W."/>
            <person name="Spatafora J.W."/>
        </authorList>
    </citation>
    <scope>NUCLEOTIDE SEQUENCE [LARGE SCALE GENOMIC DNA]</scope>
    <source>
        <strain evidence="1 2">NRBC 100945</strain>
    </source>
</reference>
<dbReference type="Proteomes" id="UP000237481">
    <property type="component" value="Unassembled WGS sequence"/>
</dbReference>
<comment type="caution">
    <text evidence="1">The sequence shown here is derived from an EMBL/GenBank/DDBJ whole genome shotgun (WGS) entry which is preliminary data.</text>
</comment>
<name>A0A2S4KSG6_9HYPO</name>
<organism evidence="1 2">
    <name type="scientific">Tolypocladium paradoxum</name>
    <dbReference type="NCBI Taxonomy" id="94208"/>
    <lineage>
        <taxon>Eukaryota</taxon>
        <taxon>Fungi</taxon>
        <taxon>Dikarya</taxon>
        <taxon>Ascomycota</taxon>
        <taxon>Pezizomycotina</taxon>
        <taxon>Sordariomycetes</taxon>
        <taxon>Hypocreomycetidae</taxon>
        <taxon>Hypocreales</taxon>
        <taxon>Ophiocordycipitaceae</taxon>
        <taxon>Tolypocladium</taxon>
    </lineage>
</organism>
<dbReference type="EMBL" id="PKSG01000729">
    <property type="protein sequence ID" value="POR33136.1"/>
    <property type="molecule type" value="Genomic_DNA"/>
</dbReference>
<keyword evidence="2" id="KW-1185">Reference proteome</keyword>
<dbReference type="AlphaFoldDB" id="A0A2S4KSG6"/>
<dbReference type="STRING" id="94208.A0A2S4KSG6"/>
<evidence type="ECO:0000313" key="1">
    <source>
        <dbReference type="EMBL" id="POR33136.1"/>
    </source>
</evidence>
<dbReference type="OrthoDB" id="5142012at2759"/>
<sequence>MDEPAQDSTQACFARERCRQSSVHEAYSQLFESNTRDELRHIFQTQCDQAWSLLVETQAIRDVNAVSRLLDARQVVGKECYLGVLRDTNDHEYLRLYVGQSNNVGKRVREHITSINNPNREKLLYTFAREQNRTAEFFLLGTSDESSIESQYADQWLNLGEQFWVVMLQTQPTSLDQWVPASIPRAAAVGLNVSMPIHQNHDNKVMMGFGQLFSSADISPRK</sequence>
<proteinExistence type="predicted"/>
<evidence type="ECO:0000313" key="2">
    <source>
        <dbReference type="Proteomes" id="UP000237481"/>
    </source>
</evidence>
<gene>
    <name evidence="1" type="ORF">TPAR_06646</name>
</gene>
<protein>
    <recommendedName>
        <fullName evidence="3">GIY-YIG domain-containing protein</fullName>
    </recommendedName>
</protein>
<accession>A0A2S4KSG6</accession>